<evidence type="ECO:0000313" key="1">
    <source>
        <dbReference type="EMBL" id="GAA4966637.1"/>
    </source>
</evidence>
<dbReference type="RefSeq" id="WP_345676351.1">
    <property type="nucleotide sequence ID" value="NZ_BAABHS010000011.1"/>
</dbReference>
<evidence type="ECO:0000313" key="2">
    <source>
        <dbReference type="Proteomes" id="UP001500466"/>
    </source>
</evidence>
<protein>
    <recommendedName>
        <fullName evidence="3">Methyltransferase domain-containing protein</fullName>
    </recommendedName>
</protein>
<dbReference type="Proteomes" id="UP001500466">
    <property type="component" value="Unassembled WGS sequence"/>
</dbReference>
<dbReference type="Gene3D" id="3.40.50.150">
    <property type="entry name" value="Vaccinia Virus protein VP39"/>
    <property type="match status" value="1"/>
</dbReference>
<name>A0ABP9HBV7_9ACTN</name>
<dbReference type="InterPro" id="IPR029063">
    <property type="entry name" value="SAM-dependent_MTases_sf"/>
</dbReference>
<dbReference type="SUPFAM" id="SSF53335">
    <property type="entry name" value="S-adenosyl-L-methionine-dependent methyltransferases"/>
    <property type="match status" value="1"/>
</dbReference>
<organism evidence="1 2">
    <name type="scientific">Yinghuangia aomiensis</name>
    <dbReference type="NCBI Taxonomy" id="676205"/>
    <lineage>
        <taxon>Bacteria</taxon>
        <taxon>Bacillati</taxon>
        <taxon>Actinomycetota</taxon>
        <taxon>Actinomycetes</taxon>
        <taxon>Kitasatosporales</taxon>
        <taxon>Streptomycetaceae</taxon>
        <taxon>Yinghuangia</taxon>
    </lineage>
</organism>
<sequence length="624" mass="67364">MNTGFSPFPWLALLLLAAVLFGTLRSRRRLRHMPVLTSGSPARPGEEADREAGPRDFAWLTVAGIAVDRELEHSAVEFATAQGLLVLDLVPGDMPVEPLLDLLHEFDPTAFRTDPVARGRGAEHALLVHTDVLRRAGVSPARDLTPAGLADVTARLKRYAARSTGHAIAPGLRGNPPDARAYKALTAARGGSPAGSLGGLLGETAAFAGAGYGTPFWGLLAFAAWWVQPYAVVAGSAPVRPRDAAVSTLGRPVLAAVRWLRAAAGPAAPARWTPAEDAARRSAYAAELADGTDRFFEPRATACPWCGSDRLRVRLRTKDRLQGKPGRFVLDRCRDCGHTFQNPRLSLDGLSFYYRDFYDGVGADGAESMFAGMTRHYRNRARLVRRHAEPARWLDVGTGHAHMCLVGKSELPDTAFDGLDLGSGVEEAARRGWIDHAYVGQFPDHADTLAGRYDVVSMHHYLEHTRDPGAELDAAAKVVTPGGHLLIEVPDPQCWYARLLHRRWHPWFQPQHQHFVPLGNLTQALTARGFTVAEVERGPAHQGQLFMAAATATLAAVAPDPRQPWAVPRFAPARRVWRGAAAAVFVPVFAAAAMLDLLGSAAARTLGPAGGSDAYRVLARKEPG</sequence>
<keyword evidence="2" id="KW-1185">Reference proteome</keyword>
<dbReference type="Pfam" id="PF13489">
    <property type="entry name" value="Methyltransf_23"/>
    <property type="match status" value="1"/>
</dbReference>
<proteinExistence type="predicted"/>
<dbReference type="EMBL" id="BAABHS010000011">
    <property type="protein sequence ID" value="GAA4966637.1"/>
    <property type="molecule type" value="Genomic_DNA"/>
</dbReference>
<comment type="caution">
    <text evidence="1">The sequence shown here is derived from an EMBL/GenBank/DDBJ whole genome shotgun (WGS) entry which is preliminary data.</text>
</comment>
<accession>A0ABP9HBV7</accession>
<evidence type="ECO:0008006" key="3">
    <source>
        <dbReference type="Google" id="ProtNLM"/>
    </source>
</evidence>
<gene>
    <name evidence="1" type="ORF">GCM10023205_34100</name>
</gene>
<reference evidence="2" key="1">
    <citation type="journal article" date="2019" name="Int. J. Syst. Evol. Microbiol.">
        <title>The Global Catalogue of Microorganisms (GCM) 10K type strain sequencing project: providing services to taxonomists for standard genome sequencing and annotation.</title>
        <authorList>
            <consortium name="The Broad Institute Genomics Platform"/>
            <consortium name="The Broad Institute Genome Sequencing Center for Infectious Disease"/>
            <person name="Wu L."/>
            <person name="Ma J."/>
        </authorList>
    </citation>
    <scope>NUCLEOTIDE SEQUENCE [LARGE SCALE GENOMIC DNA]</scope>
    <source>
        <strain evidence="2">JCM 17986</strain>
    </source>
</reference>